<evidence type="ECO:0000313" key="5">
    <source>
        <dbReference type="Proteomes" id="UP000294664"/>
    </source>
</evidence>
<dbReference type="InterPro" id="IPR050237">
    <property type="entry name" value="ATP-dep_AMP-bd_enzyme"/>
</dbReference>
<dbReference type="Gene3D" id="3.30.300.30">
    <property type="match status" value="1"/>
</dbReference>
<feature type="domain" description="AMP-binding enzyme C-terminal" evidence="3">
    <location>
        <begin position="423"/>
        <end position="499"/>
    </location>
</feature>
<evidence type="ECO:0000259" key="2">
    <source>
        <dbReference type="Pfam" id="PF00501"/>
    </source>
</evidence>
<dbReference type="RefSeq" id="WP_132031265.1">
    <property type="nucleotide sequence ID" value="NZ_SMAI01000005.1"/>
</dbReference>
<dbReference type="InterPro" id="IPR000873">
    <property type="entry name" value="AMP-dep_synth/lig_dom"/>
</dbReference>
<name>A0A4R3M252_9HYPH</name>
<dbReference type="OrthoDB" id="9803968at2"/>
<feature type="region of interest" description="Disordered" evidence="1">
    <location>
        <begin position="498"/>
        <end position="531"/>
    </location>
</feature>
<evidence type="ECO:0000259" key="3">
    <source>
        <dbReference type="Pfam" id="PF13193"/>
    </source>
</evidence>
<gene>
    <name evidence="4" type="ORF">EDC64_105226</name>
</gene>
<dbReference type="Gene3D" id="3.40.50.12780">
    <property type="entry name" value="N-terminal domain of ligase-like"/>
    <property type="match status" value="1"/>
</dbReference>
<evidence type="ECO:0000313" key="4">
    <source>
        <dbReference type="EMBL" id="TCT05195.1"/>
    </source>
</evidence>
<sequence length="531" mass="56904">MIPAPGAPEALAFAAAGLTVGALFRQQAAAAPDRPAIAQDGVWMSYGELDARVNRLAHGLAARGLTRAGVLAIVSENRREHLEVQLAAAKLGLVVACPNWRQSVEELRHCLGTSGATLVFASERFAEKAAQAAGTVPILFGGAYEALLRTGADSAPPLLAAPEDPLLILFTSGTTGFPKGAAISHRAMVARTWMALLDETLFPTRTFVCWAPLFHMAGADNALGMLMLGGRVRMMEGFDAEALAEILGQEEIGLLSLGPGTVEPLIAALRGRPAKVRGVALVGAMADLVPPASIAEITGRLGAPFRNTFGSTETGPAPASRGRIPVGVAPARFSKTQSSFCLLRLVDPDGVDVPDGAPGEVLVRAPSLFSGYWRLPDQTAEDFRDGWFHMGDVMVRNPDRTLDFVDRRKYLIKSGGENIYPAEIERLLMARPEIAEAVVVRQRDTRWGEVPVAFVVARDSGLTEDGVIAMLRGRIAPFKVPKRIHFLEETDLPRSVTGKVRRQDLEARLGAPRQDPSRDPQIQENTTGRTG</sequence>
<dbReference type="InterPro" id="IPR020845">
    <property type="entry name" value="AMP-binding_CS"/>
</dbReference>
<dbReference type="Pfam" id="PF13193">
    <property type="entry name" value="AMP-binding_C"/>
    <property type="match status" value="1"/>
</dbReference>
<dbReference type="InterPro" id="IPR042099">
    <property type="entry name" value="ANL_N_sf"/>
</dbReference>
<dbReference type="PROSITE" id="PS00455">
    <property type="entry name" value="AMP_BINDING"/>
    <property type="match status" value="1"/>
</dbReference>
<keyword evidence="5" id="KW-1185">Reference proteome</keyword>
<dbReference type="AlphaFoldDB" id="A0A4R3M252"/>
<dbReference type="EMBL" id="SMAI01000005">
    <property type="protein sequence ID" value="TCT05195.1"/>
    <property type="molecule type" value="Genomic_DNA"/>
</dbReference>
<dbReference type="InterPro" id="IPR045851">
    <property type="entry name" value="AMP-bd_C_sf"/>
</dbReference>
<comment type="caution">
    <text evidence="4">The sequence shown here is derived from an EMBL/GenBank/DDBJ whole genome shotgun (WGS) entry which is preliminary data.</text>
</comment>
<dbReference type="Proteomes" id="UP000294664">
    <property type="component" value="Unassembled WGS sequence"/>
</dbReference>
<dbReference type="SUPFAM" id="SSF56801">
    <property type="entry name" value="Acetyl-CoA synthetase-like"/>
    <property type="match status" value="1"/>
</dbReference>
<feature type="domain" description="AMP-dependent synthetase/ligase" evidence="2">
    <location>
        <begin position="24"/>
        <end position="373"/>
    </location>
</feature>
<dbReference type="PANTHER" id="PTHR43767">
    <property type="entry name" value="LONG-CHAIN-FATTY-ACID--COA LIGASE"/>
    <property type="match status" value="1"/>
</dbReference>
<reference evidence="4 5" key="1">
    <citation type="submission" date="2019-03" db="EMBL/GenBank/DDBJ databases">
        <title>Genomic Encyclopedia of Type Strains, Phase IV (KMG-IV): sequencing the most valuable type-strain genomes for metagenomic binning, comparative biology and taxonomic classification.</title>
        <authorList>
            <person name="Goeker M."/>
        </authorList>
    </citation>
    <scope>NUCLEOTIDE SEQUENCE [LARGE SCALE GENOMIC DNA]</scope>
    <source>
        <strain evidence="4 5">DSM 9035</strain>
    </source>
</reference>
<organism evidence="4 5">
    <name type="scientific">Aquabacter spiritensis</name>
    <dbReference type="NCBI Taxonomy" id="933073"/>
    <lineage>
        <taxon>Bacteria</taxon>
        <taxon>Pseudomonadati</taxon>
        <taxon>Pseudomonadota</taxon>
        <taxon>Alphaproteobacteria</taxon>
        <taxon>Hyphomicrobiales</taxon>
        <taxon>Xanthobacteraceae</taxon>
        <taxon>Aquabacter</taxon>
    </lineage>
</organism>
<dbReference type="Pfam" id="PF00501">
    <property type="entry name" value="AMP-binding"/>
    <property type="match status" value="1"/>
</dbReference>
<dbReference type="PANTHER" id="PTHR43767:SF1">
    <property type="entry name" value="NONRIBOSOMAL PEPTIDE SYNTHASE PES1 (EUROFUNG)-RELATED"/>
    <property type="match status" value="1"/>
</dbReference>
<accession>A0A4R3M252</accession>
<evidence type="ECO:0000256" key="1">
    <source>
        <dbReference type="SAM" id="MobiDB-lite"/>
    </source>
</evidence>
<feature type="compositionally biased region" description="Polar residues" evidence="1">
    <location>
        <begin position="520"/>
        <end position="531"/>
    </location>
</feature>
<dbReference type="InterPro" id="IPR025110">
    <property type="entry name" value="AMP-bd_C"/>
</dbReference>
<protein>
    <submittedName>
        <fullName evidence="4">Fatty-acyl-CoA synthase</fullName>
    </submittedName>
</protein>
<proteinExistence type="predicted"/>
<dbReference type="GO" id="GO:0016878">
    <property type="term" value="F:acid-thiol ligase activity"/>
    <property type="evidence" value="ECO:0007669"/>
    <property type="project" value="UniProtKB-ARBA"/>
</dbReference>